<evidence type="ECO:0000256" key="2">
    <source>
        <dbReference type="ARBA" id="ARBA00012483"/>
    </source>
</evidence>
<dbReference type="EMBL" id="CM029037">
    <property type="protein sequence ID" value="KAG2657478.1"/>
    <property type="molecule type" value="Genomic_DNA"/>
</dbReference>
<keyword evidence="5" id="KW-0862">Zinc</keyword>
<evidence type="ECO:0000313" key="11">
    <source>
        <dbReference type="Proteomes" id="UP000823388"/>
    </source>
</evidence>
<dbReference type="Gene3D" id="3.30.40.10">
    <property type="entry name" value="Zinc/RING finger domain, C3HC4 (zinc finger)"/>
    <property type="match status" value="1"/>
</dbReference>
<dbReference type="GO" id="GO:0008270">
    <property type="term" value="F:zinc ion binding"/>
    <property type="evidence" value="ECO:0007669"/>
    <property type="project" value="UniProtKB-KW"/>
</dbReference>
<dbReference type="SMART" id="SM00184">
    <property type="entry name" value="RING"/>
    <property type="match status" value="1"/>
</dbReference>
<dbReference type="Pfam" id="PF13639">
    <property type="entry name" value="zf-RING_2"/>
    <property type="match status" value="1"/>
</dbReference>
<feature type="transmembrane region" description="Helical" evidence="8">
    <location>
        <begin position="43"/>
        <end position="61"/>
    </location>
</feature>
<name>A0A8T0XF62_PANVG</name>
<evidence type="ECO:0000256" key="6">
    <source>
        <dbReference type="ARBA" id="ARBA00024209"/>
    </source>
</evidence>
<sequence length="200" mass="20431">SSAAGGGGGDDDVKCRAWYGVVVACVSLLLFCILAATADIVNACAVSGFAVVFFGAIGWMVPTGGATTRGSNAMGARRADDAAAARRRSMCRCRRSRTGAPPMPDGLGCASAPASAGRDGNCGGRWESAGCLEGVRRGETARRLPLCGHLFHKECVDMWLHSHATCPLCRCDVPLPQTCAAKAVTAAAAQTSSGDVLPSV</sequence>
<comment type="caution">
    <text evidence="10">The sequence shown here is derived from an EMBL/GenBank/DDBJ whole genome shotgun (WGS) entry which is preliminary data.</text>
</comment>
<keyword evidence="3" id="KW-0479">Metal-binding</keyword>
<organism evidence="10 11">
    <name type="scientific">Panicum virgatum</name>
    <name type="common">Blackwell switchgrass</name>
    <dbReference type="NCBI Taxonomy" id="38727"/>
    <lineage>
        <taxon>Eukaryota</taxon>
        <taxon>Viridiplantae</taxon>
        <taxon>Streptophyta</taxon>
        <taxon>Embryophyta</taxon>
        <taxon>Tracheophyta</taxon>
        <taxon>Spermatophyta</taxon>
        <taxon>Magnoliopsida</taxon>
        <taxon>Liliopsida</taxon>
        <taxon>Poales</taxon>
        <taxon>Poaceae</taxon>
        <taxon>PACMAD clade</taxon>
        <taxon>Panicoideae</taxon>
        <taxon>Panicodae</taxon>
        <taxon>Paniceae</taxon>
        <taxon>Panicinae</taxon>
        <taxon>Panicum</taxon>
        <taxon>Panicum sect. Hiantes</taxon>
    </lineage>
</organism>
<evidence type="ECO:0000256" key="5">
    <source>
        <dbReference type="ARBA" id="ARBA00022833"/>
    </source>
</evidence>
<evidence type="ECO:0000256" key="8">
    <source>
        <dbReference type="SAM" id="Phobius"/>
    </source>
</evidence>
<comment type="catalytic activity">
    <reaction evidence="1">
        <text>S-ubiquitinyl-[E2 ubiquitin-conjugating enzyme]-L-cysteine + [acceptor protein]-L-lysine = [E2 ubiquitin-conjugating enzyme]-L-cysteine + N(6)-ubiquitinyl-[acceptor protein]-L-lysine.</text>
        <dbReference type="EC" id="2.3.2.27"/>
    </reaction>
</comment>
<evidence type="ECO:0000259" key="9">
    <source>
        <dbReference type="PROSITE" id="PS50089"/>
    </source>
</evidence>
<evidence type="ECO:0000313" key="10">
    <source>
        <dbReference type="EMBL" id="KAG2657478.1"/>
    </source>
</evidence>
<dbReference type="PANTHER" id="PTHR14155">
    <property type="entry name" value="RING FINGER DOMAIN-CONTAINING"/>
    <property type="match status" value="1"/>
</dbReference>
<keyword evidence="11" id="KW-1185">Reference proteome</keyword>
<dbReference type="PROSITE" id="PS50089">
    <property type="entry name" value="ZF_RING_2"/>
    <property type="match status" value="1"/>
</dbReference>
<evidence type="ECO:0000256" key="4">
    <source>
        <dbReference type="ARBA" id="ARBA00022771"/>
    </source>
</evidence>
<keyword evidence="4 7" id="KW-0863">Zinc-finger</keyword>
<dbReference type="InterPro" id="IPR001841">
    <property type="entry name" value="Znf_RING"/>
</dbReference>
<accession>A0A8T0XF62</accession>
<keyword evidence="8" id="KW-0812">Transmembrane</keyword>
<proteinExistence type="inferred from homology"/>
<keyword evidence="8" id="KW-1133">Transmembrane helix</keyword>
<evidence type="ECO:0000256" key="7">
    <source>
        <dbReference type="PROSITE-ProRule" id="PRU00175"/>
    </source>
</evidence>
<evidence type="ECO:0000256" key="1">
    <source>
        <dbReference type="ARBA" id="ARBA00000900"/>
    </source>
</evidence>
<dbReference type="GO" id="GO:0061630">
    <property type="term" value="F:ubiquitin protein ligase activity"/>
    <property type="evidence" value="ECO:0007669"/>
    <property type="project" value="UniProtKB-EC"/>
</dbReference>
<dbReference type="InterPro" id="IPR053238">
    <property type="entry name" value="RING-H2_zinc_finger"/>
</dbReference>
<dbReference type="AlphaFoldDB" id="A0A8T0XF62"/>
<keyword evidence="8" id="KW-0472">Membrane</keyword>
<dbReference type="PANTHER" id="PTHR14155:SF627">
    <property type="entry name" value="OS06G0192800 PROTEIN"/>
    <property type="match status" value="1"/>
</dbReference>
<protein>
    <recommendedName>
        <fullName evidence="2">RING-type E3 ubiquitin transferase</fullName>
        <ecNumber evidence="2">2.3.2.27</ecNumber>
    </recommendedName>
</protein>
<dbReference type="Proteomes" id="UP000823388">
    <property type="component" value="Chromosome 1K"/>
</dbReference>
<dbReference type="SUPFAM" id="SSF57850">
    <property type="entry name" value="RING/U-box"/>
    <property type="match status" value="1"/>
</dbReference>
<comment type="similarity">
    <text evidence="6">Belongs to the RING-type zinc finger family. ATL subfamily.</text>
</comment>
<feature type="transmembrane region" description="Helical" evidence="8">
    <location>
        <begin position="17"/>
        <end position="36"/>
    </location>
</feature>
<gene>
    <name evidence="10" type="ORF">PVAP13_1KG155300</name>
</gene>
<reference evidence="10 11" key="1">
    <citation type="submission" date="2020-05" db="EMBL/GenBank/DDBJ databases">
        <title>WGS assembly of Panicum virgatum.</title>
        <authorList>
            <person name="Lovell J.T."/>
            <person name="Jenkins J."/>
            <person name="Shu S."/>
            <person name="Juenger T.E."/>
            <person name="Schmutz J."/>
        </authorList>
    </citation>
    <scope>NUCLEOTIDE SEQUENCE [LARGE SCALE GENOMIC DNA]</scope>
    <source>
        <strain evidence="11">cv. AP13</strain>
    </source>
</reference>
<feature type="non-terminal residue" evidence="10">
    <location>
        <position position="1"/>
    </location>
</feature>
<dbReference type="EC" id="2.3.2.27" evidence="2"/>
<dbReference type="InterPro" id="IPR013083">
    <property type="entry name" value="Znf_RING/FYVE/PHD"/>
</dbReference>
<evidence type="ECO:0000256" key="3">
    <source>
        <dbReference type="ARBA" id="ARBA00022723"/>
    </source>
</evidence>
<feature type="domain" description="RING-type" evidence="9">
    <location>
        <begin position="131"/>
        <end position="170"/>
    </location>
</feature>